<comment type="subcellular location">
    <subcellularLocation>
        <location evidence="1 15">Cell inner membrane</location>
        <topology evidence="1 15">Peripheral membrane protein</topology>
        <orientation evidence="1 15">Cytoplasmic side</orientation>
    </subcellularLocation>
</comment>
<reference evidence="17 18" key="1">
    <citation type="submission" date="2017-02" db="EMBL/GenBank/DDBJ databases">
        <title>Draft genome sequence of Haemophilus paracuniculus CCUG 43573 type strain.</title>
        <authorList>
            <person name="Engstrom-Jakobsson H."/>
            <person name="Salva-Serra F."/>
            <person name="Thorell K."/>
            <person name="Gonzales-Siles L."/>
            <person name="Karlsson R."/>
            <person name="Boulund F."/>
            <person name="Engstrand L."/>
            <person name="Kristiansson E."/>
            <person name="Moore E."/>
        </authorList>
    </citation>
    <scope>NUCLEOTIDE SEQUENCE [LARGE SCALE GENOMIC DNA]</scope>
    <source>
        <strain evidence="17 18">CCUG 43573</strain>
    </source>
</reference>
<comment type="similarity">
    <text evidence="3 15">Belongs to the protein kinase superfamily. KdkA/RfaP family.</text>
</comment>
<keyword evidence="10 15" id="KW-0067">ATP-binding</keyword>
<dbReference type="SUPFAM" id="SSF56112">
    <property type="entry name" value="Protein kinase-like (PK-like)"/>
    <property type="match status" value="1"/>
</dbReference>
<evidence type="ECO:0000313" key="17">
    <source>
        <dbReference type="EMBL" id="OOR99279.1"/>
    </source>
</evidence>
<keyword evidence="5 15" id="KW-1003">Cell membrane</keyword>
<dbReference type="InterPro" id="IPR000719">
    <property type="entry name" value="Prot_kinase_dom"/>
</dbReference>
<organism evidence="17 18">
    <name type="scientific">Haemophilus paracuniculus</name>
    <dbReference type="NCBI Taxonomy" id="734"/>
    <lineage>
        <taxon>Bacteria</taxon>
        <taxon>Pseudomonadati</taxon>
        <taxon>Pseudomonadota</taxon>
        <taxon>Gammaproteobacteria</taxon>
        <taxon>Pasteurellales</taxon>
        <taxon>Pasteurellaceae</taxon>
        <taxon>Haemophilus</taxon>
    </lineage>
</organism>
<evidence type="ECO:0000256" key="15">
    <source>
        <dbReference type="HAMAP-Rule" id="MF_00521"/>
    </source>
</evidence>
<accession>A0A1T0AS64</accession>
<dbReference type="GO" id="GO:0005886">
    <property type="term" value="C:plasma membrane"/>
    <property type="evidence" value="ECO:0007669"/>
    <property type="project" value="UniProtKB-SubCell"/>
</dbReference>
<evidence type="ECO:0000256" key="4">
    <source>
        <dbReference type="ARBA" id="ARBA00011988"/>
    </source>
</evidence>
<evidence type="ECO:0000313" key="18">
    <source>
        <dbReference type="Proteomes" id="UP000190867"/>
    </source>
</evidence>
<evidence type="ECO:0000256" key="9">
    <source>
        <dbReference type="ARBA" id="ARBA00022777"/>
    </source>
</evidence>
<dbReference type="InterPro" id="IPR011009">
    <property type="entry name" value="Kinase-like_dom_sf"/>
</dbReference>
<evidence type="ECO:0000256" key="8">
    <source>
        <dbReference type="ARBA" id="ARBA00022741"/>
    </source>
</evidence>
<dbReference type="OrthoDB" id="6854449at2"/>
<comment type="function">
    <text evidence="15">Catalyzes the ATP-dependent phosphorylation of the 3-deoxy-D-manno-octulosonic acid (Kdo) residue in Kdo-lipid IV(A) at the 4-OH position.</text>
</comment>
<dbReference type="GO" id="GO:0005524">
    <property type="term" value="F:ATP binding"/>
    <property type="evidence" value="ECO:0007669"/>
    <property type="project" value="UniProtKB-UniRule"/>
</dbReference>
<dbReference type="Pfam" id="PF06293">
    <property type="entry name" value="Kdo"/>
    <property type="match status" value="1"/>
</dbReference>
<evidence type="ECO:0000259" key="16">
    <source>
        <dbReference type="PROSITE" id="PS50011"/>
    </source>
</evidence>
<comment type="caution">
    <text evidence="17">The sequence shown here is derived from an EMBL/GenBank/DDBJ whole genome shotgun (WGS) entry which is preliminary data.</text>
</comment>
<dbReference type="AlphaFoldDB" id="A0A1T0AS64"/>
<comment type="catalytic activity">
    <reaction evidence="14 15">
        <text>an alpha-Kdo-(2-&gt;6)-lipid IVA + ATP = a 4-O-phospho-alpha-Kdo-(2-&gt;6)-lipid IVA + ADP + H(+)</text>
        <dbReference type="Rhea" id="RHEA:74271"/>
        <dbReference type="ChEBI" id="CHEBI:15378"/>
        <dbReference type="ChEBI" id="CHEBI:30616"/>
        <dbReference type="ChEBI" id="CHEBI:176428"/>
        <dbReference type="ChEBI" id="CHEBI:193140"/>
        <dbReference type="ChEBI" id="CHEBI:456216"/>
        <dbReference type="EC" id="2.7.1.166"/>
    </reaction>
</comment>
<dbReference type="Proteomes" id="UP000190867">
    <property type="component" value="Unassembled WGS sequence"/>
</dbReference>
<keyword evidence="18" id="KW-1185">Reference proteome</keyword>
<evidence type="ECO:0000256" key="3">
    <source>
        <dbReference type="ARBA" id="ARBA00010327"/>
    </source>
</evidence>
<dbReference type="RefSeq" id="WP_078236928.1">
    <property type="nucleotide sequence ID" value="NZ_MUYA01000007.1"/>
</dbReference>
<dbReference type="HAMAP" id="MF_00521">
    <property type="entry name" value="KDO_kinase"/>
    <property type="match status" value="1"/>
</dbReference>
<name>A0A1T0AS64_9PAST</name>
<evidence type="ECO:0000256" key="5">
    <source>
        <dbReference type="ARBA" id="ARBA00022475"/>
    </source>
</evidence>
<sequence>MIYYHFNQTAFPLLQTPSGQDFVKSLLNTQNFEKSDRLLGFSKGRGVTWFLNTQPELGVNSVLRHYLRGGLFGKLIKQHYFFNGLDRTRAMQEFALLNQMVAWNLPVPRPIAVKIERRFCVYQADILLEKIDQTQDLSKFLQNHPLATAQYQQIGKLIRRLHDHQVHHSDLNIHNILLDDKGQFWLIDFDKCGIADGENWKADNLARLHRSFLKEQKRLNIHFQETDWQALLSGYQENA</sequence>
<keyword evidence="12 15" id="KW-0472">Membrane</keyword>
<feature type="domain" description="Protein kinase" evidence="16">
    <location>
        <begin position="1"/>
        <end position="239"/>
    </location>
</feature>
<dbReference type="InterPro" id="IPR022826">
    <property type="entry name" value="KDO_kinase"/>
</dbReference>
<keyword evidence="9 15" id="KW-0418">Kinase</keyword>
<keyword evidence="11 15" id="KW-0448">Lipopolysaccharide biosynthesis</keyword>
<comment type="pathway">
    <text evidence="2 15">Bacterial outer membrane biogenesis; LPS core biosynthesis.</text>
</comment>
<dbReference type="EMBL" id="MUYA01000007">
    <property type="protein sequence ID" value="OOR99279.1"/>
    <property type="molecule type" value="Genomic_DNA"/>
</dbReference>
<evidence type="ECO:0000256" key="13">
    <source>
        <dbReference type="ARBA" id="ARBA00029511"/>
    </source>
</evidence>
<keyword evidence="6 15" id="KW-0997">Cell inner membrane</keyword>
<keyword evidence="7 15" id="KW-0808">Transferase</keyword>
<dbReference type="EC" id="2.7.1.166" evidence="4 15"/>
<evidence type="ECO:0000256" key="6">
    <source>
        <dbReference type="ARBA" id="ARBA00022519"/>
    </source>
</evidence>
<dbReference type="PROSITE" id="PS50011">
    <property type="entry name" value="PROTEIN_KINASE_DOM"/>
    <property type="match status" value="1"/>
</dbReference>
<evidence type="ECO:0000256" key="7">
    <source>
        <dbReference type="ARBA" id="ARBA00022679"/>
    </source>
</evidence>
<evidence type="ECO:0000256" key="12">
    <source>
        <dbReference type="ARBA" id="ARBA00023136"/>
    </source>
</evidence>
<dbReference type="GO" id="GO:0004672">
    <property type="term" value="F:protein kinase activity"/>
    <property type="evidence" value="ECO:0007669"/>
    <property type="project" value="InterPro"/>
</dbReference>
<feature type="active site" evidence="15">
    <location>
        <position position="170"/>
    </location>
</feature>
<evidence type="ECO:0000256" key="10">
    <source>
        <dbReference type="ARBA" id="ARBA00022840"/>
    </source>
</evidence>
<gene>
    <name evidence="15" type="primary">kdkA</name>
    <name evidence="17" type="ORF">B0187_05850</name>
</gene>
<evidence type="ECO:0000256" key="1">
    <source>
        <dbReference type="ARBA" id="ARBA00004515"/>
    </source>
</evidence>
<dbReference type="UniPathway" id="UPA00958"/>
<dbReference type="STRING" id="734.B0187_05850"/>
<dbReference type="Gene3D" id="1.10.510.10">
    <property type="entry name" value="Transferase(Phosphotransferase) domain 1"/>
    <property type="match status" value="1"/>
</dbReference>
<evidence type="ECO:0000256" key="11">
    <source>
        <dbReference type="ARBA" id="ARBA00022985"/>
    </source>
</evidence>
<protein>
    <recommendedName>
        <fullName evidence="13 15">3-deoxy-D-manno-octulosonic acid kinase</fullName>
        <shortName evidence="15">Kdo kinase</shortName>
        <ecNumber evidence="4 15">2.7.1.166</ecNumber>
    </recommendedName>
</protein>
<dbReference type="GO" id="GO:0009244">
    <property type="term" value="P:lipopolysaccharide core region biosynthetic process"/>
    <property type="evidence" value="ECO:0007669"/>
    <property type="project" value="UniProtKB-UniRule"/>
</dbReference>
<evidence type="ECO:0000256" key="2">
    <source>
        <dbReference type="ARBA" id="ARBA00004713"/>
    </source>
</evidence>
<keyword evidence="8 15" id="KW-0547">Nucleotide-binding</keyword>
<dbReference type="NCBIfam" id="NF002475">
    <property type="entry name" value="PRK01723.1"/>
    <property type="match status" value="1"/>
</dbReference>
<proteinExistence type="inferred from homology"/>
<evidence type="ECO:0000256" key="14">
    <source>
        <dbReference type="ARBA" id="ARBA00034417"/>
    </source>
</evidence>